<comment type="caution">
    <text evidence="1">The sequence shown here is derived from an EMBL/GenBank/DDBJ whole genome shotgun (WGS) entry which is preliminary data.</text>
</comment>
<reference evidence="1" key="1">
    <citation type="submission" date="2023-03" db="EMBL/GenBank/DDBJ databases">
        <title>Massive genome expansion in bonnet fungi (Mycena s.s.) driven by repeated elements and novel gene families across ecological guilds.</title>
        <authorList>
            <consortium name="Lawrence Berkeley National Laboratory"/>
            <person name="Harder C.B."/>
            <person name="Miyauchi S."/>
            <person name="Viragh M."/>
            <person name="Kuo A."/>
            <person name="Thoen E."/>
            <person name="Andreopoulos B."/>
            <person name="Lu D."/>
            <person name="Skrede I."/>
            <person name="Drula E."/>
            <person name="Henrissat B."/>
            <person name="Morin E."/>
            <person name="Kohler A."/>
            <person name="Barry K."/>
            <person name="LaButti K."/>
            <person name="Morin E."/>
            <person name="Salamov A."/>
            <person name="Lipzen A."/>
            <person name="Mereny Z."/>
            <person name="Hegedus B."/>
            <person name="Baldrian P."/>
            <person name="Stursova M."/>
            <person name="Weitz H."/>
            <person name="Taylor A."/>
            <person name="Grigoriev I.V."/>
            <person name="Nagy L.G."/>
            <person name="Martin F."/>
            <person name="Kauserud H."/>
        </authorList>
    </citation>
    <scope>NUCLEOTIDE SEQUENCE</scope>
    <source>
        <strain evidence="1">CBHHK067</strain>
    </source>
</reference>
<accession>A0AAD7GAL7</accession>
<gene>
    <name evidence="1" type="ORF">B0H17DRAFT_1208973</name>
</gene>
<name>A0AAD7GAL7_MYCRO</name>
<keyword evidence="2" id="KW-1185">Reference proteome</keyword>
<sequence length="202" mass="21405">MTYPETHPAITKITVKDVLEDVLEEPQTCSEKQWRVAFSLHWACLIFTVALSPVGSPLSHQSSNLSATNAQSNIVPTDITAAAAEKGNVVRMHIAAAAAKVRPSLHLESDARDNVACMHIAAAAAKGNVARTHIAAAAATGDVARTHIAAAAEKGNIMRTHIATAAAKVHPNSHLESDMRDNVARMHMAAGSLRQARLMPCT</sequence>
<protein>
    <submittedName>
        <fullName evidence="1">Uncharacterized protein</fullName>
    </submittedName>
</protein>
<proteinExistence type="predicted"/>
<evidence type="ECO:0000313" key="1">
    <source>
        <dbReference type="EMBL" id="KAJ7671789.1"/>
    </source>
</evidence>
<dbReference type="AlphaFoldDB" id="A0AAD7GAL7"/>
<evidence type="ECO:0000313" key="2">
    <source>
        <dbReference type="Proteomes" id="UP001221757"/>
    </source>
</evidence>
<dbReference type="Proteomes" id="UP001221757">
    <property type="component" value="Unassembled WGS sequence"/>
</dbReference>
<organism evidence="1 2">
    <name type="scientific">Mycena rosella</name>
    <name type="common">Pink bonnet</name>
    <name type="synonym">Agaricus rosellus</name>
    <dbReference type="NCBI Taxonomy" id="1033263"/>
    <lineage>
        <taxon>Eukaryota</taxon>
        <taxon>Fungi</taxon>
        <taxon>Dikarya</taxon>
        <taxon>Basidiomycota</taxon>
        <taxon>Agaricomycotina</taxon>
        <taxon>Agaricomycetes</taxon>
        <taxon>Agaricomycetidae</taxon>
        <taxon>Agaricales</taxon>
        <taxon>Marasmiineae</taxon>
        <taxon>Mycenaceae</taxon>
        <taxon>Mycena</taxon>
    </lineage>
</organism>
<dbReference type="EMBL" id="JARKIE010000172">
    <property type="protein sequence ID" value="KAJ7671789.1"/>
    <property type="molecule type" value="Genomic_DNA"/>
</dbReference>